<evidence type="ECO:0000256" key="6">
    <source>
        <dbReference type="ARBA" id="ARBA00022968"/>
    </source>
</evidence>
<keyword evidence="8 12" id="KW-0333">Golgi apparatus</keyword>
<protein>
    <recommendedName>
        <fullName evidence="12">Hexosyltransferase</fullName>
        <ecNumber evidence="12">2.4.1.-</ecNumber>
    </recommendedName>
</protein>
<evidence type="ECO:0000256" key="12">
    <source>
        <dbReference type="RuleBase" id="RU363063"/>
    </source>
</evidence>
<evidence type="ECO:0000256" key="11">
    <source>
        <dbReference type="ARBA" id="ARBA00043952"/>
    </source>
</evidence>
<dbReference type="Proteomes" id="UP001221898">
    <property type="component" value="Unassembled WGS sequence"/>
</dbReference>
<keyword evidence="7 12" id="KW-1133">Transmembrane helix</keyword>
<comment type="pathway">
    <text evidence="11">Protein modification.</text>
</comment>
<evidence type="ECO:0000256" key="7">
    <source>
        <dbReference type="ARBA" id="ARBA00022989"/>
    </source>
</evidence>
<comment type="caution">
    <text evidence="13">The sequence shown here is derived from an EMBL/GenBank/DDBJ whole genome shotgun (WGS) entry which is preliminary data.</text>
</comment>
<dbReference type="GO" id="GO:0030311">
    <property type="term" value="P:poly-N-acetyllactosamine biosynthetic process"/>
    <property type="evidence" value="ECO:0007669"/>
    <property type="project" value="TreeGrafter"/>
</dbReference>
<dbReference type="FunFam" id="3.90.550.50:FF:000009">
    <property type="entry name" value="Hexosyltransferase"/>
    <property type="match status" value="1"/>
</dbReference>
<evidence type="ECO:0000256" key="10">
    <source>
        <dbReference type="ARBA" id="ARBA00023180"/>
    </source>
</evidence>
<sequence>MFSISHSALSASGLAHGLRAILHRGADMARLPFGFTLILLCVAASLYFFVLYTKDDLPSYFQAFNRRLETPQPPPSAEPELASVSNGTAYPESSEMGIWNRPSECAQNTSALSFKGFSELKPHIRNFLLYRHCRRFRLLLDVPEKCGRTTEDSAGVFLLLVIKTSPGNYERREVLRRTWAAERLENGASVRRVFLAGTADGELRQRTDELLQLENRIHGDVLQWDFLDSFFNLTLKQLLFLGWMQERCPHARFILNGDEDVFANTDNIVRYLQAQDNLSDGGHLYVGQVLRDTKPVRWTQSKYYIPPQVYTAEFFPPYCTGGGFLISGYTAKVIYNMSSSMPIIPIDDAYIGMCLDKAGLQPKMHVGVLAVGEKVDPKRIYNMDPCLYRDIILAHGFMPYEILVLWERIHSPSLKCGMLNIS</sequence>
<accession>A0AAD7SLW1</accession>
<keyword evidence="5 12" id="KW-0812">Transmembrane</keyword>
<dbReference type="Gene3D" id="3.90.550.50">
    <property type="match status" value="1"/>
</dbReference>
<evidence type="ECO:0000256" key="4">
    <source>
        <dbReference type="ARBA" id="ARBA00022679"/>
    </source>
</evidence>
<comment type="similarity">
    <text evidence="2 12">Belongs to the glycosyltransferase 31 family.</text>
</comment>
<evidence type="ECO:0000256" key="5">
    <source>
        <dbReference type="ARBA" id="ARBA00022692"/>
    </source>
</evidence>
<keyword evidence="4" id="KW-0808">Transferase</keyword>
<evidence type="ECO:0000256" key="2">
    <source>
        <dbReference type="ARBA" id="ARBA00008661"/>
    </source>
</evidence>
<comment type="subcellular location">
    <subcellularLocation>
        <location evidence="1 12">Golgi apparatus membrane</location>
        <topology evidence="1 12">Single-pass type II membrane protein</topology>
    </subcellularLocation>
</comment>
<dbReference type="PANTHER" id="PTHR11214:SF23">
    <property type="entry name" value="N-ACETYLLACTOSAMINIDE BETA-1,3-N-ACETYLGLUCOSAMINYLTRANSFERASE 3"/>
    <property type="match status" value="1"/>
</dbReference>
<name>A0AAD7SLW1_9TELE</name>
<keyword evidence="3 12" id="KW-0328">Glycosyltransferase</keyword>
<evidence type="ECO:0000256" key="3">
    <source>
        <dbReference type="ARBA" id="ARBA00022676"/>
    </source>
</evidence>
<evidence type="ECO:0000256" key="1">
    <source>
        <dbReference type="ARBA" id="ARBA00004323"/>
    </source>
</evidence>
<dbReference type="AlphaFoldDB" id="A0AAD7SLW1"/>
<dbReference type="PANTHER" id="PTHR11214">
    <property type="entry name" value="BETA-1,3-N-ACETYLGLUCOSAMINYLTRANSFERASE"/>
    <property type="match status" value="1"/>
</dbReference>
<reference evidence="13" key="1">
    <citation type="journal article" date="2023" name="Science">
        <title>Genome structures resolve the early diversification of teleost fishes.</title>
        <authorList>
            <person name="Parey E."/>
            <person name="Louis A."/>
            <person name="Montfort J."/>
            <person name="Bouchez O."/>
            <person name="Roques C."/>
            <person name="Iampietro C."/>
            <person name="Lluch J."/>
            <person name="Castinel A."/>
            <person name="Donnadieu C."/>
            <person name="Desvignes T."/>
            <person name="Floi Bucao C."/>
            <person name="Jouanno E."/>
            <person name="Wen M."/>
            <person name="Mejri S."/>
            <person name="Dirks R."/>
            <person name="Jansen H."/>
            <person name="Henkel C."/>
            <person name="Chen W.J."/>
            <person name="Zahm M."/>
            <person name="Cabau C."/>
            <person name="Klopp C."/>
            <person name="Thompson A.W."/>
            <person name="Robinson-Rechavi M."/>
            <person name="Braasch I."/>
            <person name="Lecointre G."/>
            <person name="Bobe J."/>
            <person name="Postlethwait J.H."/>
            <person name="Berthelot C."/>
            <person name="Roest Crollius H."/>
            <person name="Guiguen Y."/>
        </authorList>
    </citation>
    <scope>NUCLEOTIDE SEQUENCE</scope>
    <source>
        <strain evidence="13">NC1722</strain>
    </source>
</reference>
<dbReference type="GO" id="GO:0016266">
    <property type="term" value="P:protein O-linked glycosylation via N-acetyl-galactosamine"/>
    <property type="evidence" value="ECO:0007669"/>
    <property type="project" value="UniProtKB-ARBA"/>
</dbReference>
<evidence type="ECO:0000256" key="8">
    <source>
        <dbReference type="ARBA" id="ARBA00023034"/>
    </source>
</evidence>
<dbReference type="Pfam" id="PF01762">
    <property type="entry name" value="Galactosyl_T"/>
    <property type="match status" value="1"/>
</dbReference>
<keyword evidence="6 12" id="KW-0735">Signal-anchor</keyword>
<dbReference type="EC" id="2.4.1.-" evidence="12"/>
<keyword evidence="9 12" id="KW-0472">Membrane</keyword>
<proteinExistence type="inferred from homology"/>
<evidence type="ECO:0000313" key="14">
    <source>
        <dbReference type="Proteomes" id="UP001221898"/>
    </source>
</evidence>
<keyword evidence="14" id="KW-1185">Reference proteome</keyword>
<feature type="transmembrane region" description="Helical" evidence="12">
    <location>
        <begin position="33"/>
        <end position="52"/>
    </location>
</feature>
<gene>
    <name evidence="13" type="ORF">AAFF_G00329260</name>
</gene>
<evidence type="ECO:0000256" key="9">
    <source>
        <dbReference type="ARBA" id="ARBA00023136"/>
    </source>
</evidence>
<dbReference type="GO" id="GO:0008499">
    <property type="term" value="F:N-acetyl-beta-D-glucosaminide beta-(1,3)-galactosyltransferase activity"/>
    <property type="evidence" value="ECO:0007669"/>
    <property type="project" value="UniProtKB-ARBA"/>
</dbReference>
<dbReference type="GO" id="GO:0000139">
    <property type="term" value="C:Golgi membrane"/>
    <property type="evidence" value="ECO:0007669"/>
    <property type="project" value="UniProtKB-SubCell"/>
</dbReference>
<organism evidence="13 14">
    <name type="scientific">Aldrovandia affinis</name>
    <dbReference type="NCBI Taxonomy" id="143900"/>
    <lineage>
        <taxon>Eukaryota</taxon>
        <taxon>Metazoa</taxon>
        <taxon>Chordata</taxon>
        <taxon>Craniata</taxon>
        <taxon>Vertebrata</taxon>
        <taxon>Euteleostomi</taxon>
        <taxon>Actinopterygii</taxon>
        <taxon>Neopterygii</taxon>
        <taxon>Teleostei</taxon>
        <taxon>Notacanthiformes</taxon>
        <taxon>Halosauridae</taxon>
        <taxon>Aldrovandia</taxon>
    </lineage>
</organism>
<evidence type="ECO:0000313" key="13">
    <source>
        <dbReference type="EMBL" id="KAJ8405005.1"/>
    </source>
</evidence>
<dbReference type="EMBL" id="JAINUG010000050">
    <property type="protein sequence ID" value="KAJ8405005.1"/>
    <property type="molecule type" value="Genomic_DNA"/>
</dbReference>
<dbReference type="InterPro" id="IPR002659">
    <property type="entry name" value="Glyco_trans_31"/>
</dbReference>
<keyword evidence="10" id="KW-0325">Glycoprotein</keyword>